<reference evidence="10 11" key="1">
    <citation type="submission" date="2018-07" db="EMBL/GenBank/DDBJ databases">
        <title>Genomic Encyclopedia of Type Strains, Phase IV (KMG-IV): sequencing the most valuable type-strain genomes for metagenomic binning, comparative biology and taxonomic classification.</title>
        <authorList>
            <person name="Goeker M."/>
        </authorList>
    </citation>
    <scope>NUCLEOTIDE SEQUENCE [LARGE SCALE GENOMIC DNA]</scope>
    <source>
        <strain evidence="10 11">DSM 21352</strain>
    </source>
</reference>
<dbReference type="AlphaFoldDB" id="A0A370F8P8"/>
<dbReference type="STRING" id="433924.NS331_07590"/>
<feature type="domain" description="Mce/MlaD" evidence="9">
    <location>
        <begin position="179"/>
        <end position="260"/>
    </location>
</feature>
<dbReference type="Pfam" id="PF02470">
    <property type="entry name" value="MlaD"/>
    <property type="match status" value="3"/>
</dbReference>
<feature type="region of interest" description="Disordered" evidence="7">
    <location>
        <begin position="1"/>
        <end position="22"/>
    </location>
</feature>
<keyword evidence="3" id="KW-0997">Cell inner membrane</keyword>
<evidence type="ECO:0000256" key="6">
    <source>
        <dbReference type="ARBA" id="ARBA00023136"/>
    </source>
</evidence>
<keyword evidence="2" id="KW-1003">Cell membrane</keyword>
<keyword evidence="4 8" id="KW-0812">Transmembrane</keyword>
<evidence type="ECO:0000256" key="1">
    <source>
        <dbReference type="ARBA" id="ARBA00004533"/>
    </source>
</evidence>
<accession>A0A370F8P8</accession>
<comment type="caution">
    <text evidence="10">The sequence shown here is derived from an EMBL/GenBank/DDBJ whole genome shotgun (WGS) entry which is preliminary data.</text>
</comment>
<dbReference type="EMBL" id="QQAV01000011">
    <property type="protein sequence ID" value="RDI20054.1"/>
    <property type="molecule type" value="Genomic_DNA"/>
</dbReference>
<evidence type="ECO:0000256" key="8">
    <source>
        <dbReference type="SAM" id="Phobius"/>
    </source>
</evidence>
<sequence>MSEPGPREGQTPADAGASAAPPALARPRVVRRRDWVPSLIWLIPVVAAMVGITLVAKVLWNRGPEIVLTFKTAEGLEAGKTAVKYKDVQIGTVHNIRLARDRSHVRVTVELDKNAAEGFTAKDARYWVVRPRFDTSGVSGLNTLLSGAYIGADAGAEEETASEFAGLEAPPIVTRDASGRQFQLHSRDAGSLDIGSPVYFRRVRVGQVASVELDGDGRGVALRVFIDSPYDRFIGANTRFWHASGLQVQAGASGFEVRTQSLASIVLGGIAFAAPDDVMGPPADENSVFALADDETTAMKPPDGPPQTLLMYFNQSLRGLAPGAPVDFRGVIIGEVKSIGVQFDRNEREFLMPVVVTVYPDRLRRSDTRDGKQAPLPVEPRFTQQERTRFLIGRGLRAQLRTGNLLTGQLYVALDFFPKEKPVKVDTNQDPIQIPTVAGSFDELQEQLQEIATKVNKIPFQEIAGDLRKTLATLDKTLGSAEATVTRINNDVTPEIAAAVKDARKTIDAATRTLSEDAPVQQDLRATLQELTRAAGSVRVLTDYLERHPESLLRGKPEDKKR</sequence>
<feature type="domain" description="Mce/MlaD" evidence="9">
    <location>
        <begin position="306"/>
        <end position="416"/>
    </location>
</feature>
<evidence type="ECO:0000256" key="3">
    <source>
        <dbReference type="ARBA" id="ARBA00022519"/>
    </source>
</evidence>
<keyword evidence="11" id="KW-1185">Reference proteome</keyword>
<evidence type="ECO:0000256" key="4">
    <source>
        <dbReference type="ARBA" id="ARBA00022692"/>
    </source>
</evidence>
<organism evidence="10 11">
    <name type="scientific">Pseudacidovorax intermedius</name>
    <dbReference type="NCBI Taxonomy" id="433924"/>
    <lineage>
        <taxon>Bacteria</taxon>
        <taxon>Pseudomonadati</taxon>
        <taxon>Pseudomonadota</taxon>
        <taxon>Betaproteobacteria</taxon>
        <taxon>Burkholderiales</taxon>
        <taxon>Comamonadaceae</taxon>
        <taxon>Pseudacidovorax</taxon>
    </lineage>
</organism>
<dbReference type="Proteomes" id="UP000255265">
    <property type="component" value="Unassembled WGS sequence"/>
</dbReference>
<dbReference type="GO" id="GO:0005886">
    <property type="term" value="C:plasma membrane"/>
    <property type="evidence" value="ECO:0007669"/>
    <property type="project" value="UniProtKB-SubCell"/>
</dbReference>
<proteinExistence type="predicted"/>
<dbReference type="RefSeq" id="WP_114804304.1">
    <property type="nucleotide sequence ID" value="NZ_QQAV01000011.1"/>
</dbReference>
<dbReference type="InterPro" id="IPR051800">
    <property type="entry name" value="PqiA-PqiB_transport"/>
</dbReference>
<evidence type="ECO:0000256" key="5">
    <source>
        <dbReference type="ARBA" id="ARBA00022989"/>
    </source>
</evidence>
<evidence type="ECO:0000256" key="7">
    <source>
        <dbReference type="SAM" id="MobiDB-lite"/>
    </source>
</evidence>
<dbReference type="InterPro" id="IPR003399">
    <property type="entry name" value="Mce/MlaD"/>
</dbReference>
<evidence type="ECO:0000259" key="9">
    <source>
        <dbReference type="Pfam" id="PF02470"/>
    </source>
</evidence>
<dbReference type="PANTHER" id="PTHR30462">
    <property type="entry name" value="INTERMEMBRANE TRANSPORT PROTEIN PQIB-RELATED"/>
    <property type="match status" value="1"/>
</dbReference>
<comment type="subcellular location">
    <subcellularLocation>
        <location evidence="1">Cell inner membrane</location>
    </subcellularLocation>
</comment>
<keyword evidence="5 8" id="KW-1133">Transmembrane helix</keyword>
<evidence type="ECO:0000256" key="2">
    <source>
        <dbReference type="ARBA" id="ARBA00022475"/>
    </source>
</evidence>
<feature type="transmembrane region" description="Helical" evidence="8">
    <location>
        <begin position="39"/>
        <end position="60"/>
    </location>
</feature>
<name>A0A370F8P8_9BURK</name>
<evidence type="ECO:0000313" key="10">
    <source>
        <dbReference type="EMBL" id="RDI20054.1"/>
    </source>
</evidence>
<feature type="compositionally biased region" description="Low complexity" evidence="7">
    <location>
        <begin position="12"/>
        <end position="22"/>
    </location>
</feature>
<feature type="domain" description="Mce/MlaD" evidence="9">
    <location>
        <begin position="63"/>
        <end position="154"/>
    </location>
</feature>
<dbReference type="PANTHER" id="PTHR30462:SF2">
    <property type="entry name" value="INTERMEMBRANE TRANSPORT PROTEIN PQIB"/>
    <property type="match status" value="1"/>
</dbReference>
<keyword evidence="6 8" id="KW-0472">Membrane</keyword>
<gene>
    <name evidence="10" type="ORF">DFR41_11129</name>
</gene>
<dbReference type="OrthoDB" id="9806984at2"/>
<evidence type="ECO:0000313" key="11">
    <source>
        <dbReference type="Proteomes" id="UP000255265"/>
    </source>
</evidence>
<protein>
    <submittedName>
        <fullName evidence="10">Paraquat-inducible protein B</fullName>
    </submittedName>
</protein>